<evidence type="ECO:0000313" key="2">
    <source>
        <dbReference type="Proteomes" id="UP000183832"/>
    </source>
</evidence>
<reference evidence="1 2" key="1">
    <citation type="submission" date="2015-04" db="EMBL/GenBank/DDBJ databases">
        <authorList>
            <person name="Syromyatnikov M.Y."/>
            <person name="Popov V.N."/>
        </authorList>
    </citation>
    <scope>NUCLEOTIDE SEQUENCE [LARGE SCALE GENOMIC DNA]</scope>
</reference>
<organism evidence="1 2">
    <name type="scientific">Clunio marinus</name>
    <dbReference type="NCBI Taxonomy" id="568069"/>
    <lineage>
        <taxon>Eukaryota</taxon>
        <taxon>Metazoa</taxon>
        <taxon>Ecdysozoa</taxon>
        <taxon>Arthropoda</taxon>
        <taxon>Hexapoda</taxon>
        <taxon>Insecta</taxon>
        <taxon>Pterygota</taxon>
        <taxon>Neoptera</taxon>
        <taxon>Endopterygota</taxon>
        <taxon>Diptera</taxon>
        <taxon>Nematocera</taxon>
        <taxon>Chironomoidea</taxon>
        <taxon>Chironomidae</taxon>
        <taxon>Clunio</taxon>
    </lineage>
</organism>
<gene>
    <name evidence="1" type="ORF">CLUMA_CG009654</name>
</gene>
<dbReference type="AlphaFoldDB" id="A0A1J1I7R2"/>
<evidence type="ECO:0000313" key="1">
    <source>
        <dbReference type="EMBL" id="CRK96227.1"/>
    </source>
</evidence>
<dbReference type="Proteomes" id="UP000183832">
    <property type="component" value="Unassembled WGS sequence"/>
</dbReference>
<protein>
    <submittedName>
        <fullName evidence="1">CLUMA_CG009654, isoform A</fullName>
    </submittedName>
</protein>
<dbReference type="EMBL" id="CVRI01000043">
    <property type="protein sequence ID" value="CRK96227.1"/>
    <property type="molecule type" value="Genomic_DNA"/>
</dbReference>
<name>A0A1J1I7R2_9DIPT</name>
<sequence length="64" mass="7101">MIKSKGIGHGGQFKLERFLGRLREVLRDGDFDFEVDLLTLIFFEKPGSGSVGSHNSISLKALVH</sequence>
<proteinExistence type="predicted"/>
<accession>A0A1J1I7R2</accession>
<keyword evidence="2" id="KW-1185">Reference proteome</keyword>